<organism evidence="1 2">
    <name type="scientific">Sphingomonas bisphenolicum</name>
    <dbReference type="NCBI Taxonomy" id="296544"/>
    <lineage>
        <taxon>Bacteria</taxon>
        <taxon>Pseudomonadati</taxon>
        <taxon>Pseudomonadota</taxon>
        <taxon>Alphaproteobacteria</taxon>
        <taxon>Sphingomonadales</taxon>
        <taxon>Sphingomonadaceae</taxon>
        <taxon>Sphingomonas</taxon>
    </lineage>
</organism>
<evidence type="ECO:0000313" key="2">
    <source>
        <dbReference type="Proteomes" id="UP001059971"/>
    </source>
</evidence>
<accession>A0ABM7FVT9</accession>
<name>A0ABM7FVT9_9SPHN</name>
<proteinExistence type="predicted"/>
<gene>
    <name evidence="1" type="ORF">SBA_ch1_14540</name>
</gene>
<keyword evidence="2" id="KW-1185">Reference proteome</keyword>
<dbReference type="EMBL" id="AP018817">
    <property type="protein sequence ID" value="BBF69254.1"/>
    <property type="molecule type" value="Genomic_DNA"/>
</dbReference>
<reference evidence="1" key="1">
    <citation type="submission" date="2018-07" db="EMBL/GenBank/DDBJ databases">
        <title>Complete genome sequence of Sphingomonas bisphenolicum strain AO1, a bisphenol A degradative bacterium isolated from Japanese farm field.</title>
        <authorList>
            <person name="Murakami M."/>
            <person name="Koh M."/>
            <person name="Koba S."/>
            <person name="Matsumura Y."/>
        </authorList>
    </citation>
    <scope>NUCLEOTIDE SEQUENCE</scope>
    <source>
        <strain evidence="1">AO1</strain>
    </source>
</reference>
<protein>
    <submittedName>
        <fullName evidence="1">Uncharacterized protein</fullName>
    </submittedName>
</protein>
<evidence type="ECO:0000313" key="1">
    <source>
        <dbReference type="EMBL" id="BBF69254.1"/>
    </source>
</evidence>
<dbReference type="Proteomes" id="UP001059971">
    <property type="component" value="Chromosome 1"/>
</dbReference>
<sequence length="88" mass="9643">MERLPDRGSARLRASGVKKVPRTLPADRLSGPGRIAREKLAPVMTEARKGGAILHDPILLDQDRSVKRTRHAPYFGQLPPPISAIVSQ</sequence>